<dbReference type="PANTHER" id="PTHR41386:SF1">
    <property type="entry name" value="MEMBRANE PROTEIN"/>
    <property type="match status" value="1"/>
</dbReference>
<name>A0A7T0LMF2_9ACTO</name>
<protein>
    <submittedName>
        <fullName evidence="3">DUF1003 domain-containing protein</fullName>
    </submittedName>
</protein>
<dbReference type="EMBL" id="CP063989">
    <property type="protein sequence ID" value="QPL06116.1"/>
    <property type="molecule type" value="Genomic_DNA"/>
</dbReference>
<accession>A0A7T0LMF2</accession>
<proteinExistence type="predicted"/>
<dbReference type="Pfam" id="PF06210">
    <property type="entry name" value="DUF1003"/>
    <property type="match status" value="1"/>
</dbReference>
<dbReference type="Proteomes" id="UP000594637">
    <property type="component" value="Chromosome"/>
</dbReference>
<dbReference type="AlphaFoldDB" id="A0A7T0LMF2"/>
<feature type="transmembrane region" description="Helical" evidence="2">
    <location>
        <begin position="47"/>
        <end position="64"/>
    </location>
</feature>
<evidence type="ECO:0000313" key="4">
    <source>
        <dbReference type="Proteomes" id="UP000594637"/>
    </source>
</evidence>
<dbReference type="InterPro" id="IPR010406">
    <property type="entry name" value="DUF1003"/>
</dbReference>
<feature type="transmembrane region" description="Helical" evidence="2">
    <location>
        <begin position="76"/>
        <end position="98"/>
    </location>
</feature>
<sequence>MPEQLDQPLEEGRARRLRWMRPRRHTSSDTSGRVSEAIARFSGTPTFLIWLTLFVIIWMAWNTFGPSSMRFDKAELGFTALTLMLSLQASYSAPLILLAQNRQDDRDRVTAEQDRQRAQANLEDTEYLTREIASLRLAMNEVATRDFVRSELRDMLAELVEEERRSREEIVGEIVEELADEHDERAEHDEHAEHEAQEERAGHEAQDAEPGPAGA</sequence>
<reference evidence="3 4" key="1">
    <citation type="submission" date="2020-11" db="EMBL/GenBank/DDBJ databases">
        <title>Actinomyces sp. ZJ750.</title>
        <authorList>
            <person name="Zhou J."/>
        </authorList>
    </citation>
    <scope>NUCLEOTIDE SEQUENCE [LARGE SCALE GENOMIC DNA]</scope>
    <source>
        <strain evidence="3 4">ZJ750</strain>
    </source>
</reference>
<keyword evidence="2" id="KW-0472">Membrane</keyword>
<evidence type="ECO:0000256" key="1">
    <source>
        <dbReference type="SAM" id="MobiDB-lite"/>
    </source>
</evidence>
<evidence type="ECO:0000256" key="2">
    <source>
        <dbReference type="SAM" id="Phobius"/>
    </source>
</evidence>
<keyword evidence="2" id="KW-1133">Transmembrane helix</keyword>
<feature type="region of interest" description="Disordered" evidence="1">
    <location>
        <begin position="177"/>
        <end position="215"/>
    </location>
</feature>
<evidence type="ECO:0000313" key="3">
    <source>
        <dbReference type="EMBL" id="QPL06116.1"/>
    </source>
</evidence>
<organism evidence="3 4">
    <name type="scientific">Actinomyces respiraculi</name>
    <dbReference type="NCBI Taxonomy" id="2744574"/>
    <lineage>
        <taxon>Bacteria</taxon>
        <taxon>Bacillati</taxon>
        <taxon>Actinomycetota</taxon>
        <taxon>Actinomycetes</taxon>
        <taxon>Actinomycetales</taxon>
        <taxon>Actinomycetaceae</taxon>
        <taxon>Actinomyces</taxon>
    </lineage>
</organism>
<keyword evidence="4" id="KW-1185">Reference proteome</keyword>
<dbReference type="KEGG" id="arep:ID810_04090"/>
<feature type="compositionally biased region" description="Basic and acidic residues" evidence="1">
    <location>
        <begin position="182"/>
        <end position="206"/>
    </location>
</feature>
<dbReference type="PANTHER" id="PTHR41386">
    <property type="entry name" value="INTEGRAL MEMBRANE PROTEIN-RELATED"/>
    <property type="match status" value="1"/>
</dbReference>
<dbReference type="RefSeq" id="WP_166855590.1">
    <property type="nucleotide sequence ID" value="NZ_CP063989.1"/>
</dbReference>
<keyword evidence="2" id="KW-0812">Transmembrane</keyword>
<gene>
    <name evidence="3" type="ORF">ID810_04090</name>
</gene>